<evidence type="ECO:0000313" key="1">
    <source>
        <dbReference type="EMBL" id="KAH6943192.1"/>
    </source>
</evidence>
<proteinExistence type="predicted"/>
<accession>A0ACB7TCT6</accession>
<reference evidence="1" key="1">
    <citation type="submission" date="2020-05" db="EMBL/GenBank/DDBJ databases">
        <title>Large-scale comparative analyses of tick genomes elucidate their genetic diversity and vector capacities.</title>
        <authorList>
            <person name="Jia N."/>
            <person name="Wang J."/>
            <person name="Shi W."/>
            <person name="Du L."/>
            <person name="Sun Y."/>
            <person name="Zhan W."/>
            <person name="Jiang J."/>
            <person name="Wang Q."/>
            <person name="Zhang B."/>
            <person name="Ji P."/>
            <person name="Sakyi L.B."/>
            <person name="Cui X."/>
            <person name="Yuan T."/>
            <person name="Jiang B."/>
            <person name="Yang W."/>
            <person name="Lam T.T.-Y."/>
            <person name="Chang Q."/>
            <person name="Ding S."/>
            <person name="Wang X."/>
            <person name="Zhu J."/>
            <person name="Ruan X."/>
            <person name="Zhao L."/>
            <person name="Wei J."/>
            <person name="Que T."/>
            <person name="Du C."/>
            <person name="Cheng J."/>
            <person name="Dai P."/>
            <person name="Han X."/>
            <person name="Huang E."/>
            <person name="Gao Y."/>
            <person name="Liu J."/>
            <person name="Shao H."/>
            <person name="Ye R."/>
            <person name="Li L."/>
            <person name="Wei W."/>
            <person name="Wang X."/>
            <person name="Wang C."/>
            <person name="Yang T."/>
            <person name="Huo Q."/>
            <person name="Li W."/>
            <person name="Guo W."/>
            <person name="Chen H."/>
            <person name="Zhou L."/>
            <person name="Ni X."/>
            <person name="Tian J."/>
            <person name="Zhou Y."/>
            <person name="Sheng Y."/>
            <person name="Liu T."/>
            <person name="Pan Y."/>
            <person name="Xia L."/>
            <person name="Li J."/>
            <person name="Zhao F."/>
            <person name="Cao W."/>
        </authorList>
    </citation>
    <scope>NUCLEOTIDE SEQUENCE</scope>
    <source>
        <strain evidence="1">Hyas-2018</strain>
    </source>
</reference>
<gene>
    <name evidence="1" type="ORF">HPB50_017149</name>
</gene>
<dbReference type="Proteomes" id="UP000821845">
    <property type="component" value="Chromosome 10"/>
</dbReference>
<dbReference type="EMBL" id="CM023490">
    <property type="protein sequence ID" value="KAH6943192.1"/>
    <property type="molecule type" value="Genomic_DNA"/>
</dbReference>
<name>A0ACB7TCT6_HYAAI</name>
<organism evidence="1 2">
    <name type="scientific">Hyalomma asiaticum</name>
    <name type="common">Tick</name>
    <dbReference type="NCBI Taxonomy" id="266040"/>
    <lineage>
        <taxon>Eukaryota</taxon>
        <taxon>Metazoa</taxon>
        <taxon>Ecdysozoa</taxon>
        <taxon>Arthropoda</taxon>
        <taxon>Chelicerata</taxon>
        <taxon>Arachnida</taxon>
        <taxon>Acari</taxon>
        <taxon>Parasitiformes</taxon>
        <taxon>Ixodida</taxon>
        <taxon>Ixodoidea</taxon>
        <taxon>Ixodidae</taxon>
        <taxon>Hyalomminae</taxon>
        <taxon>Hyalomma</taxon>
    </lineage>
</organism>
<protein>
    <submittedName>
        <fullName evidence="1">Uncharacterized protein</fullName>
    </submittedName>
</protein>
<evidence type="ECO:0000313" key="2">
    <source>
        <dbReference type="Proteomes" id="UP000821845"/>
    </source>
</evidence>
<keyword evidence="2" id="KW-1185">Reference proteome</keyword>
<comment type="caution">
    <text evidence="1">The sequence shown here is derived from an EMBL/GenBank/DDBJ whole genome shotgun (WGS) entry which is preliminary data.</text>
</comment>
<sequence length="644" mass="72407">MLDQEVTSDNAVTPLDTLEQLFSFKRPPLCVVQPLRDVARGRPEDPKILLCHDHLLGCYQADSYALVPATMLDQEVASDNAVTPLDTLEQLFSFKRPPLCVVQPLRDVARGRPEDPKILLCHDHLLGCYQADRFVHGCTKSQAYRFHHWQVIDSFVYYSHHMVTIPPPGWISAAHRHGVKVLGTFIIESCEGTETLDRIRRENLLPRVASQLALIAALSRFDGWLIDIESKMANSHATFLKDFLVAITTETHNSVPGSLVIWYDSVVHDGALDWQNELNEKNCDFFNLCDGIFLNARWTEDGLRQSAFIANGRKSDVYVGIDVYARDTGYIAGFETYRVVETVRRLGMSAAIFGATWAYEAHDTRRFIQNQCRLWSFPDRCCRQWRLRAPPIRTSFCQGFGDALYKEGQVVSSHPWFDLSKQQLQPRDQDTWLYNGCGSATIYTEDAYSGGGCLRLRFLPDPDEPEAVPYFRQVLFGCDFPLGRLVVSYTFKQHKPDASIENDVMLVLKTRTATGEREELLLGVVVRVPDEYYIVVHDAVLPRLNTGPDVPASTWTTRKYCIEDLRTTADCATLEEIGISFVSPKANVCLLGELVVEQPGNTSGNQAAANGNDENDVSDDSGPDMELFSDEDDAEEAREVASAS</sequence>